<feature type="region of interest" description="Disordered" evidence="1">
    <location>
        <begin position="1"/>
        <end position="78"/>
    </location>
</feature>
<protein>
    <submittedName>
        <fullName evidence="2">Uncharacterized protein</fullName>
    </submittedName>
</protein>
<evidence type="ECO:0000313" key="2">
    <source>
        <dbReference type="EMBL" id="KAK9199845.1"/>
    </source>
</evidence>
<feature type="compositionally biased region" description="Basic and acidic residues" evidence="1">
    <location>
        <begin position="68"/>
        <end position="78"/>
    </location>
</feature>
<organism evidence="2 3">
    <name type="scientific">Citrus x changshan-huyou</name>
    <dbReference type="NCBI Taxonomy" id="2935761"/>
    <lineage>
        <taxon>Eukaryota</taxon>
        <taxon>Viridiplantae</taxon>
        <taxon>Streptophyta</taxon>
        <taxon>Embryophyta</taxon>
        <taxon>Tracheophyta</taxon>
        <taxon>Spermatophyta</taxon>
        <taxon>Magnoliopsida</taxon>
        <taxon>eudicotyledons</taxon>
        <taxon>Gunneridae</taxon>
        <taxon>Pentapetalae</taxon>
        <taxon>rosids</taxon>
        <taxon>malvids</taxon>
        <taxon>Sapindales</taxon>
        <taxon>Rutaceae</taxon>
        <taxon>Aurantioideae</taxon>
        <taxon>Citrus</taxon>
    </lineage>
</organism>
<accession>A0AAP0MD82</accession>
<reference evidence="2 3" key="1">
    <citation type="submission" date="2024-05" db="EMBL/GenBank/DDBJ databases">
        <title>Haplotype-resolved chromosome-level genome assembly of Huyou (Citrus changshanensis).</title>
        <authorList>
            <person name="Miao C."/>
            <person name="Chen W."/>
            <person name="Wu Y."/>
            <person name="Wang L."/>
            <person name="Zhao S."/>
            <person name="Grierson D."/>
            <person name="Xu C."/>
            <person name="Chen K."/>
        </authorList>
    </citation>
    <scope>NUCLEOTIDE SEQUENCE [LARGE SCALE GENOMIC DNA]</scope>
    <source>
        <strain evidence="2">01-14</strain>
        <tissue evidence="2">Leaf</tissue>
    </source>
</reference>
<feature type="compositionally biased region" description="Polar residues" evidence="1">
    <location>
        <begin position="26"/>
        <end position="45"/>
    </location>
</feature>
<dbReference type="EMBL" id="JBCGBO010000005">
    <property type="protein sequence ID" value="KAK9199845.1"/>
    <property type="molecule type" value="Genomic_DNA"/>
</dbReference>
<dbReference type="AlphaFoldDB" id="A0AAP0MD82"/>
<name>A0AAP0MD82_9ROSI</name>
<proteinExistence type="predicted"/>
<sequence length="78" mass="8719">MKAAAHAKRVKQNWNRERVNRELFQSKANVTIASSPKSHQNQHSSLAKKRPYQGKEGTEGEYSGEPVDTSHKSGADIE</sequence>
<evidence type="ECO:0000313" key="3">
    <source>
        <dbReference type="Proteomes" id="UP001428341"/>
    </source>
</evidence>
<keyword evidence="3" id="KW-1185">Reference proteome</keyword>
<evidence type="ECO:0000256" key="1">
    <source>
        <dbReference type="SAM" id="MobiDB-lite"/>
    </source>
</evidence>
<dbReference type="Proteomes" id="UP001428341">
    <property type="component" value="Unassembled WGS sequence"/>
</dbReference>
<feature type="compositionally biased region" description="Basic residues" evidence="1">
    <location>
        <begin position="1"/>
        <end position="11"/>
    </location>
</feature>
<comment type="caution">
    <text evidence="2">The sequence shown here is derived from an EMBL/GenBank/DDBJ whole genome shotgun (WGS) entry which is preliminary data.</text>
</comment>
<gene>
    <name evidence="2" type="ORF">WN944_015038</name>
</gene>